<dbReference type="AlphaFoldDB" id="A0A067N279"/>
<accession>A0A067N279</accession>
<gene>
    <name evidence="2" type="ORF">BOTBODRAFT_541668</name>
</gene>
<feature type="compositionally biased region" description="Polar residues" evidence="1">
    <location>
        <begin position="315"/>
        <end position="324"/>
    </location>
</feature>
<proteinExistence type="predicted"/>
<organism evidence="2 3">
    <name type="scientific">Botryobasidium botryosum (strain FD-172 SS1)</name>
    <dbReference type="NCBI Taxonomy" id="930990"/>
    <lineage>
        <taxon>Eukaryota</taxon>
        <taxon>Fungi</taxon>
        <taxon>Dikarya</taxon>
        <taxon>Basidiomycota</taxon>
        <taxon>Agaricomycotina</taxon>
        <taxon>Agaricomycetes</taxon>
        <taxon>Cantharellales</taxon>
        <taxon>Botryobasidiaceae</taxon>
        <taxon>Botryobasidium</taxon>
    </lineage>
</organism>
<dbReference type="Proteomes" id="UP000027195">
    <property type="component" value="Unassembled WGS sequence"/>
</dbReference>
<evidence type="ECO:0000256" key="1">
    <source>
        <dbReference type="SAM" id="MobiDB-lite"/>
    </source>
</evidence>
<dbReference type="InParanoid" id="A0A067N279"/>
<reference evidence="3" key="1">
    <citation type="journal article" date="2014" name="Proc. Natl. Acad. Sci. U.S.A.">
        <title>Extensive sampling of basidiomycete genomes demonstrates inadequacy of the white-rot/brown-rot paradigm for wood decay fungi.</title>
        <authorList>
            <person name="Riley R."/>
            <person name="Salamov A.A."/>
            <person name="Brown D.W."/>
            <person name="Nagy L.G."/>
            <person name="Floudas D."/>
            <person name="Held B.W."/>
            <person name="Levasseur A."/>
            <person name="Lombard V."/>
            <person name="Morin E."/>
            <person name="Otillar R."/>
            <person name="Lindquist E.A."/>
            <person name="Sun H."/>
            <person name="LaButti K.M."/>
            <person name="Schmutz J."/>
            <person name="Jabbour D."/>
            <person name="Luo H."/>
            <person name="Baker S.E."/>
            <person name="Pisabarro A.G."/>
            <person name="Walton J.D."/>
            <person name="Blanchette R.A."/>
            <person name="Henrissat B."/>
            <person name="Martin F."/>
            <person name="Cullen D."/>
            <person name="Hibbett D.S."/>
            <person name="Grigoriev I.V."/>
        </authorList>
    </citation>
    <scope>NUCLEOTIDE SEQUENCE [LARGE SCALE GENOMIC DNA]</scope>
    <source>
        <strain evidence="3">FD-172 SS1</strain>
    </source>
</reference>
<evidence type="ECO:0000313" key="3">
    <source>
        <dbReference type="Proteomes" id="UP000027195"/>
    </source>
</evidence>
<dbReference type="EMBL" id="KL198022">
    <property type="protein sequence ID" value="KDQ17841.1"/>
    <property type="molecule type" value="Genomic_DNA"/>
</dbReference>
<protein>
    <submittedName>
        <fullName evidence="2">Uncharacterized protein</fullName>
    </submittedName>
</protein>
<keyword evidence="3" id="KW-1185">Reference proteome</keyword>
<dbReference type="HOGENOM" id="CLU_611088_0_0_1"/>
<sequence>MASPITLNFSGAIVSNAVRRVALTNLPLFFDPRTSSISPAVLRTTAPLSDAPVPPLQQSLLGVGIKERGADAVALTSALAPIPAPVDVLEEEGSVNTISSAQQVEESSPQSADAVVDAHLEGKHPPAVLPRVELEVPRDVILVQPRRPRVLAKIYGKDKNARTRDVVITKKVTTPKIVTKSQKKPAVAALKELKLEVKKSRLPSPPTSSSPTFAPYRHFKTLPRTPRSRIPVPPRGRMPSSLAIFQSDAQLPASDTTTTIAVTAGTLVAAATATATVTAVPASTSTDTLESNAQAPTSETVPEEREPSDTAVGEASTTATTTPSLVAELAPTSAPTPSREYDPVLLHQKLSAAPAMRIYQAMHAEEDHEFLSEKSALNNRMLSWIRSLQTGMPRTFMAILGKAPGRDALYAEVMASDVVESEVVVEQRRKRHVRVENDKASSVRRLVA</sequence>
<name>A0A067N279_BOTB1</name>
<evidence type="ECO:0000313" key="2">
    <source>
        <dbReference type="EMBL" id="KDQ17841.1"/>
    </source>
</evidence>
<feature type="region of interest" description="Disordered" evidence="1">
    <location>
        <begin position="281"/>
        <end position="340"/>
    </location>
</feature>
<feature type="compositionally biased region" description="Polar residues" evidence="1">
    <location>
        <begin position="289"/>
        <end position="300"/>
    </location>
</feature>